<keyword evidence="4" id="KW-1185">Reference proteome</keyword>
<dbReference type="PANTHER" id="PTHR33112:SF16">
    <property type="entry name" value="HETEROKARYON INCOMPATIBILITY DOMAIN-CONTAINING PROTEIN"/>
    <property type="match status" value="1"/>
</dbReference>
<evidence type="ECO:0000313" key="3">
    <source>
        <dbReference type="EMBL" id="KAH7242794.1"/>
    </source>
</evidence>
<feature type="domain" description="Heterokaryon incompatibility" evidence="2">
    <location>
        <begin position="292"/>
        <end position="435"/>
    </location>
</feature>
<dbReference type="PANTHER" id="PTHR33112">
    <property type="entry name" value="DOMAIN PROTEIN, PUTATIVE-RELATED"/>
    <property type="match status" value="1"/>
</dbReference>
<organism evidence="3 4">
    <name type="scientific">Fusarium tricinctum</name>
    <dbReference type="NCBI Taxonomy" id="61284"/>
    <lineage>
        <taxon>Eukaryota</taxon>
        <taxon>Fungi</taxon>
        <taxon>Dikarya</taxon>
        <taxon>Ascomycota</taxon>
        <taxon>Pezizomycotina</taxon>
        <taxon>Sordariomycetes</taxon>
        <taxon>Hypocreomycetidae</taxon>
        <taxon>Hypocreales</taxon>
        <taxon>Nectriaceae</taxon>
        <taxon>Fusarium</taxon>
        <taxon>Fusarium tricinctum species complex</taxon>
    </lineage>
</organism>
<feature type="region of interest" description="Disordered" evidence="1">
    <location>
        <begin position="1"/>
        <end position="82"/>
    </location>
</feature>
<proteinExistence type="predicted"/>
<comment type="caution">
    <text evidence="3">The sequence shown here is derived from an EMBL/GenBank/DDBJ whole genome shotgun (WGS) entry which is preliminary data.</text>
</comment>
<dbReference type="Pfam" id="PF06985">
    <property type="entry name" value="HET"/>
    <property type="match status" value="1"/>
</dbReference>
<protein>
    <submittedName>
        <fullName evidence="3">Heterokaryon incompatibility protein-domain-containing protein</fullName>
    </submittedName>
</protein>
<dbReference type="AlphaFoldDB" id="A0A8K0RX88"/>
<sequence>MASSQQKQRKRKNSFDGLAASSTKIKSEPGAPPDPPRTTKWNIDFRLPASHAKLTLPRSDRRPVIRSGNDAQTSEQRRWYSPATRTKQTRAICWRERGGLDDEDLPQIEDRCFVCKVDLTVQPRDRTSYPFDTWERSTGKGCQDCGQIVRGVGMFAESYGLQTGRLHIGTLKVSSRREKTPSVQRILVGVFWVEELGDMSEHLEFTRRGKCNPPVKLEPPTILFDTGTYKQDVFLAAQKLVQDCSTTHRHCLPPSPPLFLPTRLLEIQSAATPTIKLVTTTLLSPEKANAHYLALSYCWGNPPNNPLRLTVSTSQSLHDGIPTSSLPQLFQDLVSLAQRLGVKFFWIDALCIQQDDKLDWEREAAVMGAIYRNAWLVVGATSGRDSSQPLAPRPFQEVPIPISETESGVWANVLSSTQGGSVTWPLHERGWCFQEMILARRFLDFDSNGLQLHCSGEDDAQYNEWEPADFRQPWAFRRLWSRLLDSDTDKQQVKETDMRRVWREVLQMYTNRRLTYSSDLLPALGGIASEYSKKLGVGDEYYAGLWKSRFMEDLCWTANHEAVRHQNGDKTPSWSWASISGSVDYEYTNLEEQRTRLLDVVCGQKGTNPFGEVNGGYALLEGMVFTCLLTVKFGKWAVRQFKMNESQAAIFTPDVAIEVVGFQDEDTMKRSANRATKAGGRIEIEEGCRCKVRALHLFDLKYGRGLFMILGWLDPKGMEFQRLGILEAPLSNFYSAIGVDEKEDFEKIRVV</sequence>
<reference evidence="3" key="1">
    <citation type="journal article" date="2021" name="Nat. Commun.">
        <title>Genetic determinants of endophytism in the Arabidopsis root mycobiome.</title>
        <authorList>
            <person name="Mesny F."/>
            <person name="Miyauchi S."/>
            <person name="Thiergart T."/>
            <person name="Pickel B."/>
            <person name="Atanasova L."/>
            <person name="Karlsson M."/>
            <person name="Huettel B."/>
            <person name="Barry K.W."/>
            <person name="Haridas S."/>
            <person name="Chen C."/>
            <person name="Bauer D."/>
            <person name="Andreopoulos W."/>
            <person name="Pangilinan J."/>
            <person name="LaButti K."/>
            <person name="Riley R."/>
            <person name="Lipzen A."/>
            <person name="Clum A."/>
            <person name="Drula E."/>
            <person name="Henrissat B."/>
            <person name="Kohler A."/>
            <person name="Grigoriev I.V."/>
            <person name="Martin F.M."/>
            <person name="Hacquard S."/>
        </authorList>
    </citation>
    <scope>NUCLEOTIDE SEQUENCE</scope>
    <source>
        <strain evidence="3">MPI-SDFR-AT-0068</strain>
    </source>
</reference>
<dbReference type="OrthoDB" id="3486565at2759"/>
<name>A0A8K0RX88_9HYPO</name>
<dbReference type="Proteomes" id="UP000813427">
    <property type="component" value="Unassembled WGS sequence"/>
</dbReference>
<evidence type="ECO:0000256" key="1">
    <source>
        <dbReference type="SAM" id="MobiDB-lite"/>
    </source>
</evidence>
<dbReference type="EMBL" id="JAGPXF010000005">
    <property type="protein sequence ID" value="KAH7242794.1"/>
    <property type="molecule type" value="Genomic_DNA"/>
</dbReference>
<accession>A0A8K0RX88</accession>
<evidence type="ECO:0000313" key="4">
    <source>
        <dbReference type="Proteomes" id="UP000813427"/>
    </source>
</evidence>
<dbReference type="InterPro" id="IPR010730">
    <property type="entry name" value="HET"/>
</dbReference>
<gene>
    <name evidence="3" type="ORF">BKA59DRAFT_530674</name>
</gene>
<evidence type="ECO:0000259" key="2">
    <source>
        <dbReference type="Pfam" id="PF06985"/>
    </source>
</evidence>